<dbReference type="SUPFAM" id="SSF55874">
    <property type="entry name" value="ATPase domain of HSP90 chaperone/DNA topoisomerase II/histidine kinase"/>
    <property type="match status" value="1"/>
</dbReference>
<dbReference type="Pfam" id="PF00512">
    <property type="entry name" value="HisKA"/>
    <property type="match status" value="1"/>
</dbReference>
<evidence type="ECO:0000256" key="2">
    <source>
        <dbReference type="ARBA" id="ARBA00012438"/>
    </source>
</evidence>
<dbReference type="PANTHER" id="PTHR42878">
    <property type="entry name" value="TWO-COMPONENT HISTIDINE KINASE"/>
    <property type="match status" value="1"/>
</dbReference>
<dbReference type="SMART" id="SM00387">
    <property type="entry name" value="HATPase_c"/>
    <property type="match status" value="1"/>
</dbReference>
<dbReference type="AlphaFoldDB" id="A0A7G1HU31"/>
<dbReference type="GO" id="GO:0007234">
    <property type="term" value="P:osmosensory signaling via phosphorelay pathway"/>
    <property type="evidence" value="ECO:0007669"/>
    <property type="project" value="TreeGrafter"/>
</dbReference>
<dbReference type="InterPro" id="IPR005467">
    <property type="entry name" value="His_kinase_dom"/>
</dbReference>
<evidence type="ECO:0000256" key="5">
    <source>
        <dbReference type="ARBA" id="ARBA00022777"/>
    </source>
</evidence>
<dbReference type="KEGG" id="copr:Cop2CBH44_03940"/>
<dbReference type="EC" id="2.7.13.3" evidence="2"/>
<dbReference type="Proteomes" id="UP000594042">
    <property type="component" value="Chromosome"/>
</dbReference>
<reference evidence="9" key="1">
    <citation type="submission" date="2020-07" db="EMBL/GenBank/DDBJ databases">
        <title>Complete genome sequencing of Coprobacter sp. strain 2CBH44.</title>
        <authorList>
            <person name="Sakamoto M."/>
            <person name="Murakami T."/>
            <person name="Mori H."/>
        </authorList>
    </citation>
    <scope>NUCLEOTIDE SEQUENCE [LARGE SCALE GENOMIC DNA]</scope>
    <source>
        <strain evidence="9">2CBH44</strain>
    </source>
</reference>
<evidence type="ECO:0000313" key="9">
    <source>
        <dbReference type="Proteomes" id="UP000594042"/>
    </source>
</evidence>
<keyword evidence="4" id="KW-0808">Transferase</keyword>
<evidence type="ECO:0000256" key="3">
    <source>
        <dbReference type="ARBA" id="ARBA00022553"/>
    </source>
</evidence>
<protein>
    <recommendedName>
        <fullName evidence="2">histidine kinase</fullName>
        <ecNumber evidence="2">2.7.13.3</ecNumber>
    </recommendedName>
</protein>
<keyword evidence="6" id="KW-1133">Transmembrane helix</keyword>
<organism evidence="8 9">
    <name type="scientific">Coprobacter secundus subsp. similis</name>
    <dbReference type="NCBI Taxonomy" id="2751153"/>
    <lineage>
        <taxon>Bacteria</taxon>
        <taxon>Pseudomonadati</taxon>
        <taxon>Bacteroidota</taxon>
        <taxon>Bacteroidia</taxon>
        <taxon>Bacteroidales</taxon>
        <taxon>Barnesiellaceae</taxon>
        <taxon>Coprobacter</taxon>
    </lineage>
</organism>
<dbReference type="InterPro" id="IPR003594">
    <property type="entry name" value="HATPase_dom"/>
</dbReference>
<evidence type="ECO:0000256" key="4">
    <source>
        <dbReference type="ARBA" id="ARBA00022679"/>
    </source>
</evidence>
<dbReference type="PROSITE" id="PS50109">
    <property type="entry name" value="HIS_KIN"/>
    <property type="match status" value="1"/>
</dbReference>
<dbReference type="InterPro" id="IPR036097">
    <property type="entry name" value="HisK_dim/P_sf"/>
</dbReference>
<dbReference type="RefSeq" id="WP_021930683.1">
    <property type="nucleotide sequence ID" value="NZ_AP023322.1"/>
</dbReference>
<dbReference type="CDD" id="cd00075">
    <property type="entry name" value="HATPase"/>
    <property type="match status" value="1"/>
</dbReference>
<keyword evidence="5" id="KW-0418">Kinase</keyword>
<dbReference type="SUPFAM" id="SSF47384">
    <property type="entry name" value="Homodimeric domain of signal transducing histidine kinase"/>
    <property type="match status" value="1"/>
</dbReference>
<sequence>MKKSTIWLLVLIMALTFIGLLYLQISYMENMVKMRNEQFSEAVKRSLYGVSSSIEQDETKRYLAEDIEETQKRLLSFEHGRSSIGKDIVSQHGFSIVSPDGTVSNFSFREQTSTILMKPKISGTTGKDYNSITNTYKGMQEMLKGQYLYQKGLLDEVILKILSTASTRPIMERIDTKRIDNYLKSELQNNGLNIPFQYAVVNKNGKILYNTPEYSPEEENALFTQILFPNDPPNKLNYLKVYFPTKKDYIFSSIRFMIPSFAFTFILLITFLFTIVTAFRQKRLTEMKNDFINNMTHEFKTPISTISLAAQMLKDPAVAKSPQMFQHISGVINDETKRLRFQVEKVLQMSMFERQKTMMKLNAVDVNDLVTSVMSTFKLKVEKFGGTIDADLAAEDAMVMVDEMHFTNVIFNLLDNAVKYAREDVPLALFIRTRIEGDKVEISIQDNGIGIKKEDLKKIFEKFYRVSTGNLHNVKGFGLGLAYVHKIVTDLKGTIRAESELGVGTKFIITLPLIKNK</sequence>
<dbReference type="GO" id="GO:0000155">
    <property type="term" value="F:phosphorelay sensor kinase activity"/>
    <property type="evidence" value="ECO:0007669"/>
    <property type="project" value="InterPro"/>
</dbReference>
<keyword evidence="6" id="KW-0812">Transmembrane</keyword>
<dbReference type="FunFam" id="1.10.287.130:FF:000017">
    <property type="entry name" value="Two-component sensor histidine kinase"/>
    <property type="match status" value="1"/>
</dbReference>
<keyword evidence="9" id="KW-1185">Reference proteome</keyword>
<name>A0A7G1HU31_9BACT</name>
<feature type="transmembrane region" description="Helical" evidence="6">
    <location>
        <begin position="6"/>
        <end position="25"/>
    </location>
</feature>
<dbReference type="InterPro" id="IPR003661">
    <property type="entry name" value="HisK_dim/P_dom"/>
</dbReference>
<dbReference type="InterPro" id="IPR004358">
    <property type="entry name" value="Sig_transdc_His_kin-like_C"/>
</dbReference>
<evidence type="ECO:0000313" key="8">
    <source>
        <dbReference type="EMBL" id="BCI62041.1"/>
    </source>
</evidence>
<accession>A0A7G1HU31</accession>
<dbReference type="PANTHER" id="PTHR42878:SF13">
    <property type="entry name" value="HISTIDINE KINASE"/>
    <property type="match status" value="1"/>
</dbReference>
<feature type="domain" description="Histidine kinase" evidence="7">
    <location>
        <begin position="294"/>
        <end position="515"/>
    </location>
</feature>
<evidence type="ECO:0000256" key="6">
    <source>
        <dbReference type="SAM" id="Phobius"/>
    </source>
</evidence>
<dbReference type="CDD" id="cd00082">
    <property type="entry name" value="HisKA"/>
    <property type="match status" value="1"/>
</dbReference>
<evidence type="ECO:0000256" key="1">
    <source>
        <dbReference type="ARBA" id="ARBA00000085"/>
    </source>
</evidence>
<dbReference type="InterPro" id="IPR036890">
    <property type="entry name" value="HATPase_C_sf"/>
</dbReference>
<dbReference type="GO" id="GO:0000156">
    <property type="term" value="F:phosphorelay response regulator activity"/>
    <property type="evidence" value="ECO:0007669"/>
    <property type="project" value="TreeGrafter"/>
</dbReference>
<keyword evidence="6" id="KW-0472">Membrane</keyword>
<dbReference type="GO" id="GO:0030295">
    <property type="term" value="F:protein kinase activator activity"/>
    <property type="evidence" value="ECO:0007669"/>
    <property type="project" value="TreeGrafter"/>
</dbReference>
<dbReference type="FunFam" id="3.30.565.10:FF:000006">
    <property type="entry name" value="Sensor histidine kinase WalK"/>
    <property type="match status" value="1"/>
</dbReference>
<dbReference type="Gene3D" id="1.10.287.130">
    <property type="match status" value="1"/>
</dbReference>
<proteinExistence type="predicted"/>
<keyword evidence="3" id="KW-0597">Phosphoprotein</keyword>
<dbReference type="Pfam" id="PF02518">
    <property type="entry name" value="HATPase_c"/>
    <property type="match status" value="1"/>
</dbReference>
<dbReference type="PRINTS" id="PR00344">
    <property type="entry name" value="BCTRLSENSOR"/>
</dbReference>
<dbReference type="InterPro" id="IPR050351">
    <property type="entry name" value="BphY/WalK/GraS-like"/>
</dbReference>
<dbReference type="SMART" id="SM00388">
    <property type="entry name" value="HisKA"/>
    <property type="match status" value="1"/>
</dbReference>
<evidence type="ECO:0000259" key="7">
    <source>
        <dbReference type="PROSITE" id="PS50109"/>
    </source>
</evidence>
<dbReference type="Gene3D" id="3.30.565.10">
    <property type="entry name" value="Histidine kinase-like ATPase, C-terminal domain"/>
    <property type="match status" value="1"/>
</dbReference>
<gene>
    <name evidence="8" type="primary">rprX</name>
    <name evidence="8" type="ORF">Cop2CBH44_03940</name>
</gene>
<dbReference type="EMBL" id="AP023322">
    <property type="protein sequence ID" value="BCI62041.1"/>
    <property type="molecule type" value="Genomic_DNA"/>
</dbReference>
<feature type="transmembrane region" description="Helical" evidence="6">
    <location>
        <begin position="256"/>
        <end position="279"/>
    </location>
</feature>
<comment type="catalytic activity">
    <reaction evidence="1">
        <text>ATP + protein L-histidine = ADP + protein N-phospho-L-histidine.</text>
        <dbReference type="EC" id="2.7.13.3"/>
    </reaction>
</comment>